<gene>
    <name evidence="1" type="ORF">BRENAR_LOCUS2246</name>
</gene>
<organism evidence="1 2">
    <name type="scientific">Brettanomyces naardenensis</name>
    <name type="common">Yeast</name>
    <dbReference type="NCBI Taxonomy" id="13370"/>
    <lineage>
        <taxon>Eukaryota</taxon>
        <taxon>Fungi</taxon>
        <taxon>Dikarya</taxon>
        <taxon>Ascomycota</taxon>
        <taxon>Saccharomycotina</taxon>
        <taxon>Pichiomycetes</taxon>
        <taxon>Pichiales</taxon>
        <taxon>Pichiaceae</taxon>
        <taxon>Brettanomyces</taxon>
    </lineage>
</organism>
<dbReference type="InterPro" id="IPR045114">
    <property type="entry name" value="Csn12-like"/>
</dbReference>
<evidence type="ECO:0000313" key="2">
    <source>
        <dbReference type="Proteomes" id="UP000290900"/>
    </source>
</evidence>
<dbReference type="SMART" id="SM00753">
    <property type="entry name" value="PAM"/>
    <property type="match status" value="1"/>
</dbReference>
<dbReference type="GO" id="GO:0000973">
    <property type="term" value="P:post-transcriptional tethering of RNA polymerase II gene DNA at nuclear periphery"/>
    <property type="evidence" value="ECO:0007669"/>
    <property type="project" value="TreeGrafter"/>
</dbReference>
<dbReference type="EMBL" id="CAACVR010000012">
    <property type="protein sequence ID" value="VEU21513.1"/>
    <property type="molecule type" value="Genomic_DNA"/>
</dbReference>
<dbReference type="STRING" id="13370.A0A448YKZ2"/>
<dbReference type="PANTHER" id="PTHR12732">
    <property type="entry name" value="UNCHARACTERIZED PROTEASOME COMPONENT REGION PCI-CONTAINING"/>
    <property type="match status" value="1"/>
</dbReference>
<dbReference type="GO" id="GO:0016973">
    <property type="term" value="P:poly(A)+ mRNA export from nucleus"/>
    <property type="evidence" value="ECO:0007669"/>
    <property type="project" value="TreeGrafter"/>
</dbReference>
<accession>A0A448YKZ2</accession>
<proteinExistence type="predicted"/>
<sequence length="457" mass="53277">MSNYTLEKFLEQVKQAIYTHTLDKSLSVNPVTTKHIPLLQPILQDYKNKQLDSIIENYHFFNNDWPAFEILLQKYLIYVRDFDPWSLLDSIDLLMDFYEANSIALNNKQFNSLLFKLTYEATKIMIPLSKLVDTKLMKVENRVNNYPRVSYLSTVMLKALNNLRSSPELDEKSGNPSTRYTIFVLMYVSISLCNVYIYIGSPILCNNVFSNINVLGLDRRLVSKSQLIKYRFVLGKFHLLQSHYFEAFHHFEWCFSNCHVGSGVRILVTILKYLIPCGLLVGKIVDTNILRAIAANDNEGQLLVELYTPLIEHYKAGDLSRFTECVKANRQYFINMSLLVGFLQRIRILILRNLFHNVYRMTNMLRFEDIRLALALSLNVNEQQQAGTQDLWFYLIADKVDDTLTENILMSLIDNNLIKAKLTASRNVILRKNDSFPKIYDIYRIMYPGNSKESWLD</sequence>
<reference evidence="1 2" key="1">
    <citation type="submission" date="2018-12" db="EMBL/GenBank/DDBJ databases">
        <authorList>
            <person name="Tiukova I."/>
            <person name="Dainat J."/>
        </authorList>
    </citation>
    <scope>NUCLEOTIDE SEQUENCE [LARGE SCALE GENOMIC DNA]</scope>
</reference>
<evidence type="ECO:0000313" key="1">
    <source>
        <dbReference type="EMBL" id="VEU21513.1"/>
    </source>
</evidence>
<dbReference type="FunCoup" id="A0A448YKZ2">
    <property type="interactions" value="104"/>
</dbReference>
<keyword evidence="2" id="KW-1185">Reference proteome</keyword>
<dbReference type="GO" id="GO:0070390">
    <property type="term" value="C:transcription export complex 2"/>
    <property type="evidence" value="ECO:0007669"/>
    <property type="project" value="TreeGrafter"/>
</dbReference>
<dbReference type="GO" id="GO:0003690">
    <property type="term" value="F:double-stranded DNA binding"/>
    <property type="evidence" value="ECO:0007669"/>
    <property type="project" value="InterPro"/>
</dbReference>
<dbReference type="GO" id="GO:0003723">
    <property type="term" value="F:RNA binding"/>
    <property type="evidence" value="ECO:0007669"/>
    <property type="project" value="InterPro"/>
</dbReference>
<dbReference type="Proteomes" id="UP000290900">
    <property type="component" value="Unassembled WGS sequence"/>
</dbReference>
<name>A0A448YKZ2_BRENA</name>
<dbReference type="GO" id="GO:0006368">
    <property type="term" value="P:transcription elongation by RNA polymerase II"/>
    <property type="evidence" value="ECO:0007669"/>
    <property type="project" value="TreeGrafter"/>
</dbReference>
<dbReference type="OrthoDB" id="5404651at2759"/>
<protein>
    <submittedName>
        <fullName evidence="1">DEKNAAC102710</fullName>
    </submittedName>
</protein>
<dbReference type="PANTHER" id="PTHR12732:SF8">
    <property type="entry name" value="NUCLEAR MRNA EXPORT PROTEIN THP1"/>
    <property type="match status" value="1"/>
</dbReference>
<dbReference type="InParanoid" id="A0A448YKZ2"/>
<dbReference type="AlphaFoldDB" id="A0A448YKZ2"/>